<dbReference type="PATRIC" id="fig|35806.4.peg.4185"/>
<evidence type="ECO:0000313" key="2">
    <source>
        <dbReference type="EMBL" id="BAQ71204.1"/>
    </source>
</evidence>
<accession>A0A0D6B8Y0</accession>
<proteinExistence type="predicted"/>
<dbReference type="CDD" id="cd06578">
    <property type="entry name" value="HemD"/>
    <property type="match status" value="1"/>
</dbReference>
<dbReference type="eggNOG" id="COG1587">
    <property type="taxonomic scope" value="Bacteria"/>
</dbReference>
<dbReference type="InterPro" id="IPR003754">
    <property type="entry name" value="4pyrrol_synth_uPrphyn_synth"/>
</dbReference>
<evidence type="ECO:0000313" key="3">
    <source>
        <dbReference type="Proteomes" id="UP000064912"/>
    </source>
</evidence>
<gene>
    <name evidence="2" type="primary">hemD</name>
    <name evidence="2" type="ORF">NHU_04081</name>
</gene>
<name>A0A0D6B8Y0_RHOSU</name>
<dbReference type="Pfam" id="PF02602">
    <property type="entry name" value="HEM4"/>
    <property type="match status" value="1"/>
</dbReference>
<dbReference type="InterPro" id="IPR036108">
    <property type="entry name" value="4pyrrol_syn_uPrphyn_synt_sf"/>
</dbReference>
<dbReference type="SUPFAM" id="SSF69618">
    <property type="entry name" value="HemD-like"/>
    <property type="match status" value="1"/>
</dbReference>
<feature type="domain" description="Tetrapyrrole biosynthesis uroporphyrinogen III synthase" evidence="1">
    <location>
        <begin position="34"/>
        <end position="227"/>
    </location>
</feature>
<dbReference type="KEGG" id="rsu:NHU_04081"/>
<reference evidence="2 3" key="1">
    <citation type="submission" date="2015-02" db="EMBL/GenBank/DDBJ databases">
        <title>Genome sequene of Rhodovulum sulfidophilum DSM 2351.</title>
        <authorList>
            <person name="Nagao N."/>
        </authorList>
    </citation>
    <scope>NUCLEOTIDE SEQUENCE [LARGE SCALE GENOMIC DNA]</scope>
    <source>
        <strain evidence="2 3">DSM 2351</strain>
    </source>
</reference>
<sequence>MTQHPPLLLLTRPRVQSARFAGDFVKRFGSGFAIRTAPVLDIVPRPDPVSLDGFAGLLFTSENGVAALAAVNERRDLPAYCVGERTADAARSVGFRATAAEGTAASMIAHFSADPPKGPLLHLRGEHARVELAEALSAIGIPTEERIVYAQEALPFPPGIAAEIEAAPLTLLPLFSPRSALLVTEWLRGLGGRFALVTMSAAVTASWDGPRPEVLIEAERPDAPAMMDGLAAVMGAVGVP</sequence>
<organism evidence="2 3">
    <name type="scientific">Rhodovulum sulfidophilum</name>
    <name type="common">Rhodobacter sulfidophilus</name>
    <dbReference type="NCBI Taxonomy" id="35806"/>
    <lineage>
        <taxon>Bacteria</taxon>
        <taxon>Pseudomonadati</taxon>
        <taxon>Pseudomonadota</taxon>
        <taxon>Alphaproteobacteria</taxon>
        <taxon>Rhodobacterales</taxon>
        <taxon>Paracoccaceae</taxon>
        <taxon>Rhodovulum</taxon>
    </lineage>
</organism>
<protein>
    <submittedName>
        <fullName evidence="2">Uroporphyrinogen-III synthase</fullName>
    </submittedName>
</protein>
<dbReference type="GO" id="GO:0004852">
    <property type="term" value="F:uroporphyrinogen-III synthase activity"/>
    <property type="evidence" value="ECO:0007669"/>
    <property type="project" value="InterPro"/>
</dbReference>
<dbReference type="EMBL" id="AP014800">
    <property type="protein sequence ID" value="BAQ71204.1"/>
    <property type="molecule type" value="Genomic_DNA"/>
</dbReference>
<dbReference type="AlphaFoldDB" id="A0A0D6B8Y0"/>
<evidence type="ECO:0000259" key="1">
    <source>
        <dbReference type="Pfam" id="PF02602"/>
    </source>
</evidence>
<dbReference type="Gene3D" id="3.40.50.10090">
    <property type="match status" value="1"/>
</dbReference>
<dbReference type="Proteomes" id="UP000064912">
    <property type="component" value="Chromosome"/>
</dbReference>
<dbReference type="GO" id="GO:0033014">
    <property type="term" value="P:tetrapyrrole biosynthetic process"/>
    <property type="evidence" value="ECO:0007669"/>
    <property type="project" value="InterPro"/>
</dbReference>